<dbReference type="Proteomes" id="UP000288805">
    <property type="component" value="Unassembled WGS sequence"/>
</dbReference>
<gene>
    <name evidence="1" type="primary">NLE1_2</name>
    <name evidence="1" type="ORF">CK203_024510</name>
</gene>
<comment type="caution">
    <text evidence="1">The sequence shown here is derived from an EMBL/GenBank/DDBJ whole genome shotgun (WGS) entry which is preliminary data.</text>
</comment>
<sequence length="224" mass="25853">MTEEKMEALVAISTYLMFGSKRALIRLQIAAWHHRKRETASDRDVVTTRKVEEHFPRHVQGLGWRKSSRNFAGKAVWRADRDKNPQKRYVQGLGWEKPGAPLWCGRLSEKDVAVGKFAGDECFLTTIQLTRKYWEMGKVIGMKHGHRKICNFGAMFKRHVPKIEVMVQKLGKGFRVALERYKKMKGNAPERLVSGSDDFTMFLWEPADSKHPKTRMTGHQQVVA</sequence>
<organism evidence="1 2">
    <name type="scientific">Vitis vinifera</name>
    <name type="common">Grape</name>
    <dbReference type="NCBI Taxonomy" id="29760"/>
    <lineage>
        <taxon>Eukaryota</taxon>
        <taxon>Viridiplantae</taxon>
        <taxon>Streptophyta</taxon>
        <taxon>Embryophyta</taxon>
        <taxon>Tracheophyta</taxon>
        <taxon>Spermatophyta</taxon>
        <taxon>Magnoliopsida</taxon>
        <taxon>eudicotyledons</taxon>
        <taxon>Gunneridae</taxon>
        <taxon>Pentapetalae</taxon>
        <taxon>rosids</taxon>
        <taxon>Vitales</taxon>
        <taxon>Vitaceae</taxon>
        <taxon>Viteae</taxon>
        <taxon>Vitis</taxon>
    </lineage>
</organism>
<evidence type="ECO:0000313" key="2">
    <source>
        <dbReference type="Proteomes" id="UP000288805"/>
    </source>
</evidence>
<accession>A0A438IUJ6</accession>
<protein>
    <submittedName>
        <fullName evidence="1">Notchless protein-like</fullName>
    </submittedName>
</protein>
<reference evidence="1 2" key="1">
    <citation type="journal article" date="2018" name="PLoS Genet.">
        <title>Population sequencing reveals clonal diversity and ancestral inbreeding in the grapevine cultivar Chardonnay.</title>
        <authorList>
            <person name="Roach M.J."/>
            <person name="Johnson D.L."/>
            <person name="Bohlmann J."/>
            <person name="van Vuuren H.J."/>
            <person name="Jones S.J."/>
            <person name="Pretorius I.S."/>
            <person name="Schmidt S.A."/>
            <person name="Borneman A.R."/>
        </authorList>
    </citation>
    <scope>NUCLEOTIDE SEQUENCE [LARGE SCALE GENOMIC DNA]</scope>
    <source>
        <strain evidence="2">cv. Chardonnay</strain>
        <tissue evidence="1">Leaf</tissue>
    </source>
</reference>
<proteinExistence type="predicted"/>
<dbReference type="AlphaFoldDB" id="A0A438IUJ6"/>
<dbReference type="EMBL" id="QGNW01000082">
    <property type="protein sequence ID" value="RVX00420.1"/>
    <property type="molecule type" value="Genomic_DNA"/>
</dbReference>
<name>A0A438IUJ6_VITVI</name>
<evidence type="ECO:0000313" key="1">
    <source>
        <dbReference type="EMBL" id="RVX00420.1"/>
    </source>
</evidence>